<feature type="transmembrane region" description="Helical" evidence="1">
    <location>
        <begin position="47"/>
        <end position="66"/>
    </location>
</feature>
<evidence type="ECO:0000313" key="2">
    <source>
        <dbReference type="EMBL" id="OFJ53053.1"/>
    </source>
</evidence>
<comment type="caution">
    <text evidence="2">The sequence shown here is derived from an EMBL/GenBank/DDBJ whole genome shotgun (WGS) entry which is preliminary data.</text>
</comment>
<keyword evidence="1" id="KW-1133">Transmembrane helix</keyword>
<evidence type="ECO:0000256" key="1">
    <source>
        <dbReference type="SAM" id="Phobius"/>
    </source>
</evidence>
<dbReference type="AlphaFoldDB" id="A0A1E8Q3A1"/>
<accession>A0A1E8Q3A1</accession>
<gene>
    <name evidence="2" type="ORF">BEL07_14240</name>
</gene>
<evidence type="ECO:0000313" key="3">
    <source>
        <dbReference type="Proteomes" id="UP000178953"/>
    </source>
</evidence>
<name>A0A1E8Q3A1_9MYCO</name>
<keyword evidence="1" id="KW-0472">Membrane</keyword>
<sequence length="123" mass="13090">MSTARTSPWLIASRALALASLAVLVVSFATAGVLLQDHRAEDVHGTAAIVLHVVTGALAIALLGSARTTPANRWPAAVAVLAFGYTFLQAWWGAGMTLYLHVPGALLLTTAVVWLCAWTWQRR</sequence>
<dbReference type="Proteomes" id="UP000178953">
    <property type="component" value="Unassembled WGS sequence"/>
</dbReference>
<protein>
    <recommendedName>
        <fullName evidence="4">DUF423 domain-containing protein</fullName>
    </recommendedName>
</protein>
<dbReference type="RefSeq" id="WP_070353764.1">
    <property type="nucleotide sequence ID" value="NZ_CP043474.1"/>
</dbReference>
<proteinExistence type="predicted"/>
<reference evidence="2 3" key="1">
    <citation type="submission" date="2016-09" db="EMBL/GenBank/DDBJ databases">
        <title>genome sequence of Mycobacterium sp. 739 SCH.</title>
        <authorList>
            <person name="Greninger A.L."/>
            <person name="Qin X."/>
            <person name="Jerome K."/>
            <person name="Vora S."/>
            <person name="Quinn K."/>
        </authorList>
    </citation>
    <scope>NUCLEOTIDE SEQUENCE [LARGE SCALE GENOMIC DNA]</scope>
    <source>
        <strain evidence="2 3">SCH</strain>
    </source>
</reference>
<keyword evidence="3" id="KW-1185">Reference proteome</keyword>
<feature type="transmembrane region" description="Helical" evidence="1">
    <location>
        <begin position="98"/>
        <end position="120"/>
    </location>
</feature>
<dbReference type="OrthoDB" id="4753237at2"/>
<organism evidence="2 3">
    <name type="scientific">Mycolicibacterium grossiae</name>
    <dbReference type="NCBI Taxonomy" id="1552759"/>
    <lineage>
        <taxon>Bacteria</taxon>
        <taxon>Bacillati</taxon>
        <taxon>Actinomycetota</taxon>
        <taxon>Actinomycetes</taxon>
        <taxon>Mycobacteriales</taxon>
        <taxon>Mycobacteriaceae</taxon>
        <taxon>Mycolicibacterium</taxon>
    </lineage>
</organism>
<dbReference type="EMBL" id="MCHX01000030">
    <property type="protein sequence ID" value="OFJ53053.1"/>
    <property type="molecule type" value="Genomic_DNA"/>
</dbReference>
<evidence type="ECO:0008006" key="4">
    <source>
        <dbReference type="Google" id="ProtNLM"/>
    </source>
</evidence>
<keyword evidence="1" id="KW-0812">Transmembrane</keyword>
<feature type="transmembrane region" description="Helical" evidence="1">
    <location>
        <begin position="73"/>
        <end position="92"/>
    </location>
</feature>